<gene>
    <name evidence="2" type="ORF">MIMGU_mgv1a017279mg</name>
</gene>
<sequence>MEGQQQLRREDYQEKEERETKMQQLPLESSPYLKHTDLGEYNLMGHGAVEWQLSPKGGGATTIFTSVDGNRFSPKQADAVDRKLK</sequence>
<dbReference type="Pfam" id="PF10714">
    <property type="entry name" value="LEA_6"/>
    <property type="match status" value="1"/>
</dbReference>
<proteinExistence type="predicted"/>
<organism evidence="2 3">
    <name type="scientific">Erythranthe guttata</name>
    <name type="common">Yellow monkey flower</name>
    <name type="synonym">Mimulus guttatus</name>
    <dbReference type="NCBI Taxonomy" id="4155"/>
    <lineage>
        <taxon>Eukaryota</taxon>
        <taxon>Viridiplantae</taxon>
        <taxon>Streptophyta</taxon>
        <taxon>Embryophyta</taxon>
        <taxon>Tracheophyta</taxon>
        <taxon>Spermatophyta</taxon>
        <taxon>Magnoliopsida</taxon>
        <taxon>eudicotyledons</taxon>
        <taxon>Gunneridae</taxon>
        <taxon>Pentapetalae</taxon>
        <taxon>asterids</taxon>
        <taxon>lamiids</taxon>
        <taxon>Lamiales</taxon>
        <taxon>Phrymaceae</taxon>
        <taxon>Erythranthe</taxon>
    </lineage>
</organism>
<protein>
    <submittedName>
        <fullName evidence="2">Uncharacterized protein</fullName>
    </submittedName>
</protein>
<name>A0A022RM94_ERYGU</name>
<reference evidence="2 3" key="1">
    <citation type="journal article" date="2013" name="Proc. Natl. Acad. Sci. U.S.A.">
        <title>Fine-scale variation in meiotic recombination in Mimulus inferred from population shotgun sequencing.</title>
        <authorList>
            <person name="Hellsten U."/>
            <person name="Wright K.M."/>
            <person name="Jenkins J."/>
            <person name="Shu S."/>
            <person name="Yuan Y."/>
            <person name="Wessler S.R."/>
            <person name="Schmutz J."/>
            <person name="Willis J.H."/>
            <person name="Rokhsar D.S."/>
        </authorList>
    </citation>
    <scope>NUCLEOTIDE SEQUENCE [LARGE SCALE GENOMIC DNA]</scope>
    <source>
        <strain evidence="3">cv. DUN x IM62</strain>
    </source>
</reference>
<feature type="compositionally biased region" description="Basic and acidic residues" evidence="1">
    <location>
        <begin position="7"/>
        <end position="21"/>
    </location>
</feature>
<keyword evidence="3" id="KW-1185">Reference proteome</keyword>
<dbReference type="EMBL" id="KI630353">
    <property type="protein sequence ID" value="EYU41194.1"/>
    <property type="molecule type" value="Genomic_DNA"/>
</dbReference>
<evidence type="ECO:0000313" key="3">
    <source>
        <dbReference type="Proteomes" id="UP000030748"/>
    </source>
</evidence>
<dbReference type="InterPro" id="IPR018930">
    <property type="entry name" value="LEA-18"/>
</dbReference>
<dbReference type="Proteomes" id="UP000030748">
    <property type="component" value="Unassembled WGS sequence"/>
</dbReference>
<dbReference type="AlphaFoldDB" id="A0A022RM94"/>
<evidence type="ECO:0000313" key="2">
    <source>
        <dbReference type="EMBL" id="EYU41194.1"/>
    </source>
</evidence>
<evidence type="ECO:0000256" key="1">
    <source>
        <dbReference type="SAM" id="MobiDB-lite"/>
    </source>
</evidence>
<accession>A0A022RM94</accession>
<feature type="region of interest" description="Disordered" evidence="1">
    <location>
        <begin position="1"/>
        <end position="31"/>
    </location>
</feature>